<dbReference type="PANTHER" id="PTHR23101:SF25">
    <property type="entry name" value="GTPASE-ACTIVATING PROTEIN AND VPS9 DOMAIN-CONTAINING PROTEIN 1"/>
    <property type="match status" value="1"/>
</dbReference>
<organism evidence="2 3">
    <name type="scientific">Pythium oligandrum</name>
    <name type="common">Mycoparasitic fungus</name>
    <dbReference type="NCBI Taxonomy" id="41045"/>
    <lineage>
        <taxon>Eukaryota</taxon>
        <taxon>Sar</taxon>
        <taxon>Stramenopiles</taxon>
        <taxon>Oomycota</taxon>
        <taxon>Peronosporomycetes</taxon>
        <taxon>Pythiales</taxon>
        <taxon>Pythiaceae</taxon>
        <taxon>Pythium</taxon>
    </lineage>
</organism>
<gene>
    <name evidence="2" type="ORF">Poli38472_009871</name>
</gene>
<keyword evidence="3" id="KW-1185">Reference proteome</keyword>
<dbReference type="GO" id="GO:0005829">
    <property type="term" value="C:cytosol"/>
    <property type="evidence" value="ECO:0007669"/>
    <property type="project" value="TreeGrafter"/>
</dbReference>
<evidence type="ECO:0000313" key="3">
    <source>
        <dbReference type="Proteomes" id="UP000794436"/>
    </source>
</evidence>
<feature type="domain" description="VPS9" evidence="1">
    <location>
        <begin position="445"/>
        <end position="591"/>
    </location>
</feature>
<evidence type="ECO:0000313" key="2">
    <source>
        <dbReference type="EMBL" id="TMW62378.1"/>
    </source>
</evidence>
<dbReference type="EMBL" id="SPLM01000074">
    <property type="protein sequence ID" value="TMW62378.1"/>
    <property type="molecule type" value="Genomic_DNA"/>
</dbReference>
<dbReference type="SUPFAM" id="SSF109993">
    <property type="entry name" value="VPS9 domain"/>
    <property type="match status" value="1"/>
</dbReference>
<dbReference type="Proteomes" id="UP000794436">
    <property type="component" value="Unassembled WGS sequence"/>
</dbReference>
<dbReference type="OrthoDB" id="300289at2759"/>
<dbReference type="InterPro" id="IPR003123">
    <property type="entry name" value="VPS9"/>
</dbReference>
<dbReference type="GO" id="GO:0030139">
    <property type="term" value="C:endocytic vesicle"/>
    <property type="evidence" value="ECO:0007669"/>
    <property type="project" value="TreeGrafter"/>
</dbReference>
<sequence length="591" mass="67098">MRVKNGSRIYAWRSHHPPSHCAICEARTAMGIASDNTMDKSRRDSVEELDDSELLALDVSAATVERLLSEDGCLVDQLDECGRDQVEDEDDHGSLISTFVGDEDDELLSGPECAPVEAGEPEPSVFTKRSDSVRSSFSLRETMVSEAPCSCAAFTSTPKLKRASSIADEYVDPEIRRGIIIRVVGIESAEMNSRYIIRVEDIETAKNWELRKNTKEMAQFYYQIRQICMENAPVKKELWGTFRCLRKLRLPKKFFHSRGALCYQRKVVYDSLLRHAAALASPSPMGPRRRKVVSLLHEFVEVPLYCQRTNREVCNCWCLPVRVNATQLIAEVFADKNHPINQECRGFVSALTKKTHDNRRTKLYPRQANAILKTISRKLSDVKKSVLADVTLLQQVGTIRQEMPEAEFDDFVDEVRRAAAAFVQKAILVELEDHVYESLHVLYSDEEEKVLMPKVKHLQLKPQSFFGIPEHLESWNKWEEARAELREVAKCALPQDKLKCIVRAASAIFRLCNRETAVSASVTASATDPALSTDEFLQVYYYVVVMANIPQLLRTLQLLRLTCDEDDLGGEMGYYFTSFEAAVTLIEQHDN</sequence>
<accession>A0A8K1CH32</accession>
<proteinExistence type="predicted"/>
<reference evidence="2" key="1">
    <citation type="submission" date="2019-03" db="EMBL/GenBank/DDBJ databases">
        <title>Long read genome sequence of the mycoparasitic Pythium oligandrum ATCC 38472 isolated from sugarbeet rhizosphere.</title>
        <authorList>
            <person name="Gaulin E."/>
        </authorList>
    </citation>
    <scope>NUCLEOTIDE SEQUENCE</scope>
    <source>
        <strain evidence="2">ATCC 38472_TT</strain>
    </source>
</reference>
<dbReference type="GO" id="GO:0031267">
    <property type="term" value="F:small GTPase binding"/>
    <property type="evidence" value="ECO:0007669"/>
    <property type="project" value="TreeGrafter"/>
</dbReference>
<comment type="caution">
    <text evidence="2">The sequence shown here is derived from an EMBL/GenBank/DDBJ whole genome shotgun (WGS) entry which is preliminary data.</text>
</comment>
<dbReference type="GO" id="GO:0005085">
    <property type="term" value="F:guanyl-nucleotide exchange factor activity"/>
    <property type="evidence" value="ECO:0007669"/>
    <property type="project" value="InterPro"/>
</dbReference>
<dbReference type="Pfam" id="PF02204">
    <property type="entry name" value="VPS9"/>
    <property type="match status" value="1"/>
</dbReference>
<dbReference type="PROSITE" id="PS51205">
    <property type="entry name" value="VPS9"/>
    <property type="match status" value="1"/>
</dbReference>
<dbReference type="InterPro" id="IPR037191">
    <property type="entry name" value="VPS9_dom_sf"/>
</dbReference>
<dbReference type="InterPro" id="IPR045046">
    <property type="entry name" value="Vps9-like"/>
</dbReference>
<dbReference type="PANTHER" id="PTHR23101">
    <property type="entry name" value="RAB GDP/GTP EXCHANGE FACTOR"/>
    <property type="match status" value="1"/>
</dbReference>
<name>A0A8K1CH32_PYTOL</name>
<protein>
    <recommendedName>
        <fullName evidence="1">VPS9 domain-containing protein</fullName>
    </recommendedName>
</protein>
<dbReference type="Gene3D" id="1.20.1050.80">
    <property type="entry name" value="VPS9 domain"/>
    <property type="match status" value="1"/>
</dbReference>
<evidence type="ECO:0000259" key="1">
    <source>
        <dbReference type="PROSITE" id="PS51205"/>
    </source>
</evidence>
<dbReference type="SMART" id="SM00167">
    <property type="entry name" value="VPS9"/>
    <property type="match status" value="1"/>
</dbReference>
<dbReference type="GO" id="GO:0016192">
    <property type="term" value="P:vesicle-mediated transport"/>
    <property type="evidence" value="ECO:0007669"/>
    <property type="project" value="InterPro"/>
</dbReference>
<dbReference type="AlphaFoldDB" id="A0A8K1CH32"/>